<feature type="compositionally biased region" description="Polar residues" evidence="1">
    <location>
        <begin position="93"/>
        <end position="110"/>
    </location>
</feature>
<feature type="compositionally biased region" description="Basic and acidic residues" evidence="1">
    <location>
        <begin position="233"/>
        <end position="242"/>
    </location>
</feature>
<proteinExistence type="predicted"/>
<keyword evidence="2" id="KW-0812">Transmembrane</keyword>
<evidence type="ECO:0000256" key="1">
    <source>
        <dbReference type="SAM" id="MobiDB-lite"/>
    </source>
</evidence>
<sequence length="447" mass="48963">MNGGSNSHGAIYASSYEYDNNEAEASSKAMLKGSQNTKDTRSASPSAYENDQQGETAKHGNSFRTPVHRNFDKYGNEAGGPSTQLEPAVQEPSPVTSLTPDTPLGQQDTIKSTRDNARSHNPKYHSYNDYGNEKGGPSSHKRHPGPRDSKRKSHKPRKPDESKKRISQAHGPVYQSYNEYGNDGGGAPPRPMPGPNTRDQSFGTPLVSLVPDQQPGRNKRGAASGGPPYKSFQHHDQDHDEWGTSWHPSPAEAPADDGPPFADGNSWVYFKLALHVVGMLVSLASLILSFTFIPHKRYLGDLIAISCPVPGVALILGVGELAVRIVYEYTRKPGRGAASKGIHPAGHVAVCLVLWLASIVVLYFLTTYIKATDNYCYAPFDKTIFTNFWWGVCQGEWDGQRSSAVALAALTAVIWLIYFFLFIFACIDTSKRSEKRAGKITEKRPTP</sequence>
<dbReference type="Proteomes" id="UP000754883">
    <property type="component" value="Unassembled WGS sequence"/>
</dbReference>
<feature type="transmembrane region" description="Helical" evidence="2">
    <location>
        <begin position="404"/>
        <end position="427"/>
    </location>
</feature>
<evidence type="ECO:0000313" key="4">
    <source>
        <dbReference type="Proteomes" id="UP000754883"/>
    </source>
</evidence>
<feature type="transmembrane region" description="Helical" evidence="2">
    <location>
        <begin position="299"/>
        <end position="323"/>
    </location>
</feature>
<accession>A0A9N9UBS3</accession>
<organism evidence="3 4">
    <name type="scientific">Clonostachys byssicola</name>
    <dbReference type="NCBI Taxonomy" id="160290"/>
    <lineage>
        <taxon>Eukaryota</taxon>
        <taxon>Fungi</taxon>
        <taxon>Dikarya</taxon>
        <taxon>Ascomycota</taxon>
        <taxon>Pezizomycotina</taxon>
        <taxon>Sordariomycetes</taxon>
        <taxon>Hypocreomycetidae</taxon>
        <taxon>Hypocreales</taxon>
        <taxon>Bionectriaceae</taxon>
        <taxon>Clonostachys</taxon>
    </lineage>
</organism>
<name>A0A9N9UBS3_9HYPO</name>
<feature type="compositionally biased region" description="Basic residues" evidence="1">
    <location>
        <begin position="139"/>
        <end position="157"/>
    </location>
</feature>
<keyword evidence="4" id="KW-1185">Reference proteome</keyword>
<evidence type="ECO:0000256" key="2">
    <source>
        <dbReference type="SAM" id="Phobius"/>
    </source>
</evidence>
<feature type="transmembrane region" description="Helical" evidence="2">
    <location>
        <begin position="344"/>
        <end position="365"/>
    </location>
</feature>
<evidence type="ECO:0000313" key="3">
    <source>
        <dbReference type="EMBL" id="CAG9982575.1"/>
    </source>
</evidence>
<feature type="transmembrane region" description="Helical" evidence="2">
    <location>
        <begin position="272"/>
        <end position="293"/>
    </location>
</feature>
<keyword evidence="2" id="KW-1133">Transmembrane helix</keyword>
<reference evidence="3" key="1">
    <citation type="submission" date="2021-10" db="EMBL/GenBank/DDBJ databases">
        <authorList>
            <person name="Piombo E."/>
        </authorList>
    </citation>
    <scope>NUCLEOTIDE SEQUENCE</scope>
</reference>
<comment type="caution">
    <text evidence="3">The sequence shown here is derived from an EMBL/GenBank/DDBJ whole genome shotgun (WGS) entry which is preliminary data.</text>
</comment>
<protein>
    <submittedName>
        <fullName evidence="3">Uncharacterized protein</fullName>
    </submittedName>
</protein>
<dbReference type="OrthoDB" id="5145809at2759"/>
<feature type="region of interest" description="Disordered" evidence="1">
    <location>
        <begin position="21"/>
        <end position="258"/>
    </location>
</feature>
<feature type="compositionally biased region" description="Polar residues" evidence="1">
    <location>
        <begin position="33"/>
        <end position="55"/>
    </location>
</feature>
<dbReference type="EMBL" id="CABFNO020001340">
    <property type="protein sequence ID" value="CAG9982575.1"/>
    <property type="molecule type" value="Genomic_DNA"/>
</dbReference>
<keyword evidence="2" id="KW-0472">Membrane</keyword>
<gene>
    <name evidence="3" type="ORF">CBYS24578_00013323</name>
</gene>
<dbReference type="AlphaFoldDB" id="A0A9N9UBS3"/>